<name>A0A1M6KKL8_PARC5</name>
<evidence type="ECO:0000256" key="1">
    <source>
        <dbReference type="SAM" id="SignalP"/>
    </source>
</evidence>
<dbReference type="STRING" id="1121301.SAMN02745912_00444"/>
<feature type="signal peptide" evidence="1">
    <location>
        <begin position="1"/>
        <end position="23"/>
    </location>
</feature>
<feature type="chain" id="PRO_5009918988" description="DUF2680 domain-containing protein" evidence="1">
    <location>
        <begin position="24"/>
        <end position="147"/>
    </location>
</feature>
<evidence type="ECO:0008006" key="4">
    <source>
        <dbReference type="Google" id="ProtNLM"/>
    </source>
</evidence>
<dbReference type="RefSeq" id="WP_073146751.1">
    <property type="nucleotide sequence ID" value="NZ_FRAG01000003.1"/>
</dbReference>
<dbReference type="EMBL" id="FRAG01000003">
    <property type="protein sequence ID" value="SHJ59380.1"/>
    <property type="molecule type" value="Genomic_DNA"/>
</dbReference>
<evidence type="ECO:0000313" key="2">
    <source>
        <dbReference type="EMBL" id="SHJ59380.1"/>
    </source>
</evidence>
<dbReference type="InterPro" id="IPR024485">
    <property type="entry name" value="DUF2680"/>
</dbReference>
<accession>A0A1M6KKL8</accession>
<protein>
    <recommendedName>
        <fullName evidence="4">DUF2680 domain-containing protein</fullName>
    </recommendedName>
</protein>
<evidence type="ECO:0000313" key="3">
    <source>
        <dbReference type="Proteomes" id="UP000184465"/>
    </source>
</evidence>
<dbReference type="Pfam" id="PF10925">
    <property type="entry name" value="DUF2680"/>
    <property type="match status" value="1"/>
</dbReference>
<organism evidence="2 3">
    <name type="scientific">Paramaledivibacter caminithermalis (strain DSM 15212 / CIP 107654 / DViRD3)</name>
    <name type="common">Clostridium caminithermale</name>
    <dbReference type="NCBI Taxonomy" id="1121301"/>
    <lineage>
        <taxon>Bacteria</taxon>
        <taxon>Bacillati</taxon>
        <taxon>Bacillota</taxon>
        <taxon>Clostridia</taxon>
        <taxon>Peptostreptococcales</taxon>
        <taxon>Caminicellaceae</taxon>
        <taxon>Paramaledivibacter</taxon>
    </lineage>
</organism>
<keyword evidence="3" id="KW-1185">Reference proteome</keyword>
<dbReference type="AlphaFoldDB" id="A0A1M6KKL8"/>
<dbReference type="OrthoDB" id="1809211at2"/>
<proteinExistence type="predicted"/>
<dbReference type="Proteomes" id="UP000184465">
    <property type="component" value="Unassembled WGS sequence"/>
</dbReference>
<sequence>MKRLLTLVLATGIVLSVGLVAFADSISTPAEIYGNLTGKTVEEAYELKGNNKTFGQLAQEAGVYDKFKTSMLEMKKQVIADKVENGELTQEKADEILKLMETGCDGTGSQRLGQKYGMGFGKGSGKGSGKGLGRGCGVGRGNAFGRK</sequence>
<gene>
    <name evidence="2" type="ORF">SAMN02745912_00444</name>
</gene>
<keyword evidence="1" id="KW-0732">Signal</keyword>
<reference evidence="2 3" key="1">
    <citation type="submission" date="2016-11" db="EMBL/GenBank/DDBJ databases">
        <authorList>
            <person name="Jaros S."/>
            <person name="Januszkiewicz K."/>
            <person name="Wedrychowicz H."/>
        </authorList>
    </citation>
    <scope>NUCLEOTIDE SEQUENCE [LARGE SCALE GENOMIC DNA]</scope>
    <source>
        <strain evidence="2 3">DSM 15212</strain>
    </source>
</reference>